<protein>
    <submittedName>
        <fullName evidence="2">Uncharacterized protein</fullName>
    </submittedName>
</protein>
<feature type="compositionally biased region" description="Basic residues" evidence="1">
    <location>
        <begin position="121"/>
        <end position="136"/>
    </location>
</feature>
<reference evidence="2" key="2">
    <citation type="submission" date="2021-04" db="EMBL/GenBank/DDBJ databases">
        <authorList>
            <person name="Gilroy R."/>
        </authorList>
    </citation>
    <scope>NUCLEOTIDE SEQUENCE</scope>
    <source>
        <strain evidence="2">CHK187-5294</strain>
    </source>
</reference>
<feature type="region of interest" description="Disordered" evidence="1">
    <location>
        <begin position="1"/>
        <end position="27"/>
    </location>
</feature>
<feature type="compositionally biased region" description="Basic residues" evidence="1">
    <location>
        <begin position="145"/>
        <end position="154"/>
    </location>
</feature>
<dbReference type="AlphaFoldDB" id="A0A9D2IEH6"/>
<proteinExistence type="predicted"/>
<organism evidence="2 3">
    <name type="scientific">Candidatus Borkfalkia avistercoris</name>
    <dbReference type="NCBI Taxonomy" id="2838504"/>
    <lineage>
        <taxon>Bacteria</taxon>
        <taxon>Bacillati</taxon>
        <taxon>Bacillota</taxon>
        <taxon>Clostridia</taxon>
        <taxon>Christensenellales</taxon>
        <taxon>Christensenellaceae</taxon>
        <taxon>Candidatus Borkfalkia</taxon>
    </lineage>
</organism>
<evidence type="ECO:0000313" key="2">
    <source>
        <dbReference type="EMBL" id="HIZ03677.1"/>
    </source>
</evidence>
<comment type="caution">
    <text evidence="2">The sequence shown here is derived from an EMBL/GenBank/DDBJ whole genome shotgun (WGS) entry which is preliminary data.</text>
</comment>
<sequence length="154" mass="17639">MAKKSSRKRSTGWAHTKWKPHKNHPAYFRKTGQDDVEYVTFTHSETVDFDKDNKAKPIEKHDVVKTRRLKVNIDKTEKNKGEYSHVIPRVYEGRRSALGSGTNKYKLAEEDKPIVDDIFKNGKRYKVSHTSGKPKSKSPADDGRAKKKKVATGK</sequence>
<feature type="compositionally biased region" description="Basic residues" evidence="1">
    <location>
        <begin position="1"/>
        <end position="24"/>
    </location>
</feature>
<evidence type="ECO:0000313" key="3">
    <source>
        <dbReference type="Proteomes" id="UP000824132"/>
    </source>
</evidence>
<gene>
    <name evidence="2" type="ORF">H9727_05265</name>
</gene>
<accession>A0A9D2IEH6</accession>
<feature type="region of interest" description="Disordered" evidence="1">
    <location>
        <begin position="118"/>
        <end position="154"/>
    </location>
</feature>
<evidence type="ECO:0000256" key="1">
    <source>
        <dbReference type="SAM" id="MobiDB-lite"/>
    </source>
</evidence>
<dbReference type="Proteomes" id="UP000824132">
    <property type="component" value="Unassembled WGS sequence"/>
</dbReference>
<name>A0A9D2IEH6_9FIRM</name>
<reference evidence="2" key="1">
    <citation type="journal article" date="2021" name="PeerJ">
        <title>Extensive microbial diversity within the chicken gut microbiome revealed by metagenomics and culture.</title>
        <authorList>
            <person name="Gilroy R."/>
            <person name="Ravi A."/>
            <person name="Getino M."/>
            <person name="Pursley I."/>
            <person name="Horton D.L."/>
            <person name="Alikhan N.F."/>
            <person name="Baker D."/>
            <person name="Gharbi K."/>
            <person name="Hall N."/>
            <person name="Watson M."/>
            <person name="Adriaenssens E.M."/>
            <person name="Foster-Nyarko E."/>
            <person name="Jarju S."/>
            <person name="Secka A."/>
            <person name="Antonio M."/>
            <person name="Oren A."/>
            <person name="Chaudhuri R.R."/>
            <person name="La Ragione R."/>
            <person name="Hildebrand F."/>
            <person name="Pallen M.J."/>
        </authorList>
    </citation>
    <scope>NUCLEOTIDE SEQUENCE</scope>
    <source>
        <strain evidence="2">CHK187-5294</strain>
    </source>
</reference>
<dbReference type="EMBL" id="DXCL01000026">
    <property type="protein sequence ID" value="HIZ03677.1"/>
    <property type="molecule type" value="Genomic_DNA"/>
</dbReference>